<keyword evidence="2" id="KW-1185">Reference proteome</keyword>
<dbReference type="OrthoDB" id="407509at2759"/>
<sequence length="218" mass="24910">MTSSLILSMRSELSSVRPAAEEHKNSPITHLISWLLREMKLQSSADLTAYRQLNRQISKYMRRNLRNFNTAPIEKAIERNQGSKVFARYLFSRKSQLSKLKTECGSIASRTPKILSEIERFYWQLYASSLEPHASLSNDPRASLFRYYSDDISDVNMNEIRMALQHLKNGKSPGVDGIINAGGKLVLEVLQKLFNFVVALLPRRGAETQWSCSLRKVT</sequence>
<dbReference type="Proteomes" id="UP000691718">
    <property type="component" value="Unassembled WGS sequence"/>
</dbReference>
<comment type="caution">
    <text evidence="1">The sequence shown here is derived from an EMBL/GenBank/DDBJ whole genome shotgun (WGS) entry which is preliminary data.</text>
</comment>
<proteinExistence type="predicted"/>
<protein>
    <submittedName>
        <fullName evidence="1">(apollo) hypothetical protein</fullName>
    </submittedName>
</protein>
<organism evidence="1 2">
    <name type="scientific">Parnassius apollo</name>
    <name type="common">Apollo butterfly</name>
    <name type="synonym">Papilio apollo</name>
    <dbReference type="NCBI Taxonomy" id="110799"/>
    <lineage>
        <taxon>Eukaryota</taxon>
        <taxon>Metazoa</taxon>
        <taxon>Ecdysozoa</taxon>
        <taxon>Arthropoda</taxon>
        <taxon>Hexapoda</taxon>
        <taxon>Insecta</taxon>
        <taxon>Pterygota</taxon>
        <taxon>Neoptera</taxon>
        <taxon>Endopterygota</taxon>
        <taxon>Lepidoptera</taxon>
        <taxon>Glossata</taxon>
        <taxon>Ditrysia</taxon>
        <taxon>Papilionoidea</taxon>
        <taxon>Papilionidae</taxon>
        <taxon>Parnassiinae</taxon>
        <taxon>Parnassini</taxon>
        <taxon>Parnassius</taxon>
        <taxon>Parnassius</taxon>
    </lineage>
</organism>
<evidence type="ECO:0000313" key="1">
    <source>
        <dbReference type="EMBL" id="CAG5054937.1"/>
    </source>
</evidence>
<reference evidence="1" key="1">
    <citation type="submission" date="2021-04" db="EMBL/GenBank/DDBJ databases">
        <authorList>
            <person name="Tunstrom K."/>
        </authorList>
    </citation>
    <scope>NUCLEOTIDE SEQUENCE</scope>
</reference>
<name>A0A8S3YBF6_PARAO</name>
<accession>A0A8S3YBF6</accession>
<evidence type="ECO:0000313" key="2">
    <source>
        <dbReference type="Proteomes" id="UP000691718"/>
    </source>
</evidence>
<dbReference type="AlphaFoldDB" id="A0A8S3YBF6"/>
<dbReference type="EMBL" id="CAJQZP010001576">
    <property type="protein sequence ID" value="CAG5054937.1"/>
    <property type="molecule type" value="Genomic_DNA"/>
</dbReference>
<gene>
    <name evidence="1" type="ORF">PAPOLLO_LOCUS26086</name>
</gene>